<proteinExistence type="predicted"/>
<dbReference type="InterPro" id="IPR007569">
    <property type="entry name" value="DUF559"/>
</dbReference>
<gene>
    <name evidence="2" type="ORF">HGQ17_01995</name>
</gene>
<comment type="caution">
    <text evidence="2">The sequence shown here is derived from an EMBL/GenBank/DDBJ whole genome shotgun (WGS) entry which is preliminary data.</text>
</comment>
<dbReference type="Proteomes" id="UP000523139">
    <property type="component" value="Unassembled WGS sequence"/>
</dbReference>
<accession>A0A7X8THQ4</accession>
<evidence type="ECO:0000313" key="3">
    <source>
        <dbReference type="Proteomes" id="UP000523139"/>
    </source>
</evidence>
<sequence>MTVDAFLRQCTDIRKELVSPAAFRGFGTRYVTPLPRLSFADGVVALDAALRGTDQHSPVSTELLQSLASELMGSRPARFRWEKAFNTASPLSESPGESWARALYEELGFRTPKLQVSLTTEGKRYRVDFLWEEAGVVGEFDGWMKYQTEGREALRAEKLREDAIRSLGFTVLRIYWEDLQNPEQLRRKLQRAGVPTQSS</sequence>
<evidence type="ECO:0000259" key="1">
    <source>
        <dbReference type="Pfam" id="PF04480"/>
    </source>
</evidence>
<name>A0A7X8THQ4_9MICC</name>
<evidence type="ECO:0000313" key="2">
    <source>
        <dbReference type="EMBL" id="NLS08794.1"/>
    </source>
</evidence>
<reference evidence="2 3" key="1">
    <citation type="submission" date="2020-04" db="EMBL/GenBank/DDBJ databases">
        <title>Nesterenkonia sp. nov., isolated from marine sediment.</title>
        <authorList>
            <person name="Zhang G."/>
        </authorList>
    </citation>
    <scope>NUCLEOTIDE SEQUENCE [LARGE SCALE GENOMIC DNA]</scope>
    <source>
        <strain evidence="2 3">MY13</strain>
    </source>
</reference>
<protein>
    <submittedName>
        <fullName evidence="2">DUF559 domain-containing protein</fullName>
    </submittedName>
</protein>
<keyword evidence="3" id="KW-1185">Reference proteome</keyword>
<dbReference type="Gene3D" id="3.40.960.10">
    <property type="entry name" value="VSR Endonuclease"/>
    <property type="match status" value="1"/>
</dbReference>
<feature type="domain" description="DUF559" evidence="1">
    <location>
        <begin position="123"/>
        <end position="185"/>
    </location>
</feature>
<dbReference type="AlphaFoldDB" id="A0A7X8THQ4"/>
<organism evidence="2 3">
    <name type="scientific">Nesterenkonia sedimenti</name>
    <dbReference type="NCBI Taxonomy" id="1463632"/>
    <lineage>
        <taxon>Bacteria</taxon>
        <taxon>Bacillati</taxon>
        <taxon>Actinomycetota</taxon>
        <taxon>Actinomycetes</taxon>
        <taxon>Micrococcales</taxon>
        <taxon>Micrococcaceae</taxon>
        <taxon>Nesterenkonia</taxon>
    </lineage>
</organism>
<dbReference type="EMBL" id="JABAHY010000001">
    <property type="protein sequence ID" value="NLS08794.1"/>
    <property type="molecule type" value="Genomic_DNA"/>
</dbReference>
<dbReference type="RefSeq" id="WP_168886276.1">
    <property type="nucleotide sequence ID" value="NZ_JABAHY010000001.1"/>
</dbReference>
<dbReference type="Pfam" id="PF04480">
    <property type="entry name" value="DUF559"/>
    <property type="match status" value="1"/>
</dbReference>